<dbReference type="Gene3D" id="3.30.450.40">
    <property type="match status" value="1"/>
</dbReference>
<dbReference type="SUPFAM" id="SSF55781">
    <property type="entry name" value="GAF domain-like"/>
    <property type="match status" value="1"/>
</dbReference>
<reference evidence="3 4" key="1">
    <citation type="submission" date="2024-09" db="EMBL/GenBank/DDBJ databases">
        <authorList>
            <person name="Sun Q."/>
            <person name="Mori K."/>
        </authorList>
    </citation>
    <scope>NUCLEOTIDE SEQUENCE [LARGE SCALE GENOMIC DNA]</scope>
    <source>
        <strain evidence="3 4">KCTC 23315</strain>
    </source>
</reference>
<feature type="domain" description="GAF" evidence="2">
    <location>
        <begin position="54"/>
        <end position="156"/>
    </location>
</feature>
<dbReference type="InterPro" id="IPR051330">
    <property type="entry name" value="Phosphatase_reg/MetRdx"/>
</dbReference>
<protein>
    <submittedName>
        <fullName evidence="3">GAF domain-containing protein</fullName>
    </submittedName>
</protein>
<name>A0ABV6BCU2_9GAMM</name>
<dbReference type="Pfam" id="PF13185">
    <property type="entry name" value="GAF_2"/>
    <property type="match status" value="1"/>
</dbReference>
<evidence type="ECO:0000256" key="1">
    <source>
        <dbReference type="ARBA" id="ARBA00038454"/>
    </source>
</evidence>
<evidence type="ECO:0000259" key="2">
    <source>
        <dbReference type="Pfam" id="PF13185"/>
    </source>
</evidence>
<dbReference type="PANTHER" id="PTHR21021">
    <property type="entry name" value="GAF/PUTATIVE CYTOSKELETAL PROTEIN"/>
    <property type="match status" value="1"/>
</dbReference>
<comment type="similarity">
    <text evidence="1">Belongs to the free Met sulfoxide reductase family.</text>
</comment>
<accession>A0ABV6BCU2</accession>
<dbReference type="EMBL" id="JBHLXP010000001">
    <property type="protein sequence ID" value="MFC0048686.1"/>
    <property type="molecule type" value="Genomic_DNA"/>
</dbReference>
<dbReference type="InterPro" id="IPR003018">
    <property type="entry name" value="GAF"/>
</dbReference>
<keyword evidence="4" id="KW-1185">Reference proteome</keyword>
<dbReference type="Proteomes" id="UP001589813">
    <property type="component" value="Unassembled WGS sequence"/>
</dbReference>
<gene>
    <name evidence="3" type="ORF">ACFFJP_10335</name>
</gene>
<evidence type="ECO:0000313" key="3">
    <source>
        <dbReference type="EMBL" id="MFC0048686.1"/>
    </source>
</evidence>
<dbReference type="RefSeq" id="WP_377243101.1">
    <property type="nucleotide sequence ID" value="NZ_JBHLXP010000001.1"/>
</dbReference>
<proteinExistence type="inferred from homology"/>
<dbReference type="PANTHER" id="PTHR21021:SF15">
    <property type="entry name" value="FREE METHIONINE-R-SULFOXIDE REDUCTASE"/>
    <property type="match status" value="1"/>
</dbReference>
<evidence type="ECO:0000313" key="4">
    <source>
        <dbReference type="Proteomes" id="UP001589813"/>
    </source>
</evidence>
<sequence>ELITRPDLMFAEKLAFYDTLTAQCAALISDETDFIANLANISALLFMEMPDLNWAGFYLLRQQQLVLGPFQGKPACVRIDIGKGVCGTAVASGEVQLVKDVHEFPGHIACDAASNSEIVFPLRLRGEIIGVLDIDSPSLARFDQHDQQGLAKIVAALEQRLEQTL</sequence>
<dbReference type="InterPro" id="IPR000614">
    <property type="entry name" value="FRMsr_CS"/>
</dbReference>
<organism evidence="3 4">
    <name type="scientific">Rheinheimera tilapiae</name>
    <dbReference type="NCBI Taxonomy" id="875043"/>
    <lineage>
        <taxon>Bacteria</taxon>
        <taxon>Pseudomonadati</taxon>
        <taxon>Pseudomonadota</taxon>
        <taxon>Gammaproteobacteria</taxon>
        <taxon>Chromatiales</taxon>
        <taxon>Chromatiaceae</taxon>
        <taxon>Rheinheimera</taxon>
    </lineage>
</organism>
<dbReference type="PROSITE" id="PS01320">
    <property type="entry name" value="UPF0067"/>
    <property type="match status" value="1"/>
</dbReference>
<feature type="non-terminal residue" evidence="3">
    <location>
        <position position="1"/>
    </location>
</feature>
<comment type="caution">
    <text evidence="3">The sequence shown here is derived from an EMBL/GenBank/DDBJ whole genome shotgun (WGS) entry which is preliminary data.</text>
</comment>
<dbReference type="InterPro" id="IPR029016">
    <property type="entry name" value="GAF-like_dom_sf"/>
</dbReference>